<dbReference type="Proteomes" id="UP001597419">
    <property type="component" value="Unassembled WGS sequence"/>
</dbReference>
<sequence>MSTVDWTRIPGPERYRPERAAAAERALADAATEYRAGRAVADLRHEVSNDHAGSLYPAAVPATSVFVQVILERPGEPRYWALTTLLDWWGLFRPEPGFPGYPDPEAGPVEITEGIVLRVREKAPELARLAGDPRTDRRKDIAELLRCVHRGWVVEDC</sequence>
<comment type="caution">
    <text evidence="1">The sequence shown here is derived from an EMBL/GenBank/DDBJ whole genome shotgun (WGS) entry which is preliminary data.</text>
</comment>
<evidence type="ECO:0008006" key="3">
    <source>
        <dbReference type="Google" id="ProtNLM"/>
    </source>
</evidence>
<evidence type="ECO:0000313" key="2">
    <source>
        <dbReference type="Proteomes" id="UP001597419"/>
    </source>
</evidence>
<accession>A0ABW5GBP6</accession>
<dbReference type="RefSeq" id="WP_345387855.1">
    <property type="nucleotide sequence ID" value="NZ_BAABHG010000002.1"/>
</dbReference>
<proteinExistence type="predicted"/>
<organism evidence="1 2">
    <name type="scientific">Amycolatopsis samaneae</name>
    <dbReference type="NCBI Taxonomy" id="664691"/>
    <lineage>
        <taxon>Bacteria</taxon>
        <taxon>Bacillati</taxon>
        <taxon>Actinomycetota</taxon>
        <taxon>Actinomycetes</taxon>
        <taxon>Pseudonocardiales</taxon>
        <taxon>Pseudonocardiaceae</taxon>
        <taxon>Amycolatopsis</taxon>
    </lineage>
</organism>
<gene>
    <name evidence="1" type="ORF">ACFSYJ_07965</name>
</gene>
<protein>
    <recommendedName>
        <fullName evidence="3">Immunity protein Imm1</fullName>
    </recommendedName>
</protein>
<keyword evidence="2" id="KW-1185">Reference proteome</keyword>
<dbReference type="EMBL" id="JBHUKU010000004">
    <property type="protein sequence ID" value="MFD2458530.1"/>
    <property type="molecule type" value="Genomic_DNA"/>
</dbReference>
<reference evidence="2" key="1">
    <citation type="journal article" date="2019" name="Int. J. Syst. Evol. Microbiol.">
        <title>The Global Catalogue of Microorganisms (GCM) 10K type strain sequencing project: providing services to taxonomists for standard genome sequencing and annotation.</title>
        <authorList>
            <consortium name="The Broad Institute Genomics Platform"/>
            <consortium name="The Broad Institute Genome Sequencing Center for Infectious Disease"/>
            <person name="Wu L."/>
            <person name="Ma J."/>
        </authorList>
    </citation>
    <scope>NUCLEOTIDE SEQUENCE [LARGE SCALE GENOMIC DNA]</scope>
    <source>
        <strain evidence="2">CGMCC 4.7643</strain>
    </source>
</reference>
<name>A0ABW5GBP6_9PSEU</name>
<evidence type="ECO:0000313" key="1">
    <source>
        <dbReference type="EMBL" id="MFD2458530.1"/>
    </source>
</evidence>